<gene>
    <name evidence="2" type="ORF">CQA53_08800</name>
</gene>
<dbReference type="GO" id="GO:0004540">
    <property type="term" value="F:RNA nuclease activity"/>
    <property type="evidence" value="ECO:0007669"/>
    <property type="project" value="InterPro"/>
</dbReference>
<comment type="caution">
    <text evidence="2">The sequence shown here is derived from an EMBL/GenBank/DDBJ whole genome shotgun (WGS) entry which is preliminary data.</text>
</comment>
<organism evidence="2 3">
    <name type="scientific">Helicobacter didelphidarum</name>
    <dbReference type="NCBI Taxonomy" id="2040648"/>
    <lineage>
        <taxon>Bacteria</taxon>
        <taxon>Pseudomonadati</taxon>
        <taxon>Campylobacterota</taxon>
        <taxon>Epsilonproteobacteria</taxon>
        <taxon>Campylobacterales</taxon>
        <taxon>Helicobacteraceae</taxon>
        <taxon>Helicobacter</taxon>
    </lineage>
</organism>
<evidence type="ECO:0000313" key="2">
    <source>
        <dbReference type="EMBL" id="RDU63110.1"/>
    </source>
</evidence>
<dbReference type="AlphaFoldDB" id="A0A3D8IDE4"/>
<dbReference type="RefSeq" id="WP_115543633.1">
    <property type="nucleotide sequence ID" value="NZ_NXLQ01000026.1"/>
</dbReference>
<sequence>MRTIVFVDWENLRHEIEKIHRDNNFADFNSNTMNYTNAYHIMALIHSFLLKEEKLKKIFFYTAKPLEIDKLTNENDGDYKTKLALGMKFLDEIVQLPYVATRLGISKFRGYDSNGRPIIIQKQVDMLIGLDIAHVVYNKLVDRILIFSKDIDLIPALKCARVNGVTTIIANLKDGFEVNHSLIKHSDLIRSRSCEQILEYTKHALQFEF</sequence>
<dbReference type="InterPro" id="IPR021139">
    <property type="entry name" value="NYN"/>
</dbReference>
<feature type="domain" description="NYN" evidence="1">
    <location>
        <begin position="2"/>
        <end position="170"/>
    </location>
</feature>
<evidence type="ECO:0000313" key="3">
    <source>
        <dbReference type="Proteomes" id="UP000256379"/>
    </source>
</evidence>
<reference evidence="2 3" key="1">
    <citation type="submission" date="2018-04" db="EMBL/GenBank/DDBJ databases">
        <title>Novel Campyloabacter and Helicobacter Species and Strains.</title>
        <authorList>
            <person name="Mannion A.J."/>
            <person name="Shen Z."/>
            <person name="Fox J.G."/>
        </authorList>
    </citation>
    <scope>NUCLEOTIDE SEQUENCE [LARGE SCALE GENOMIC DNA]</scope>
    <source>
        <strain evidence="2 3">MIT 17-337</strain>
    </source>
</reference>
<dbReference type="Proteomes" id="UP000256379">
    <property type="component" value="Unassembled WGS sequence"/>
</dbReference>
<keyword evidence="3" id="KW-1185">Reference proteome</keyword>
<name>A0A3D8IDE4_9HELI</name>
<evidence type="ECO:0000259" key="1">
    <source>
        <dbReference type="Pfam" id="PF01936"/>
    </source>
</evidence>
<dbReference type="EMBL" id="NXLQ01000026">
    <property type="protein sequence ID" value="RDU63110.1"/>
    <property type="molecule type" value="Genomic_DNA"/>
</dbReference>
<accession>A0A3D8IDE4</accession>
<dbReference type="Pfam" id="PF01936">
    <property type="entry name" value="NYN"/>
    <property type="match status" value="1"/>
</dbReference>
<protein>
    <recommendedName>
        <fullName evidence="1">NYN domain-containing protein</fullName>
    </recommendedName>
</protein>
<dbReference type="OrthoDB" id="9794137at2"/>
<dbReference type="Gene3D" id="3.40.50.1010">
    <property type="entry name" value="5'-nuclease"/>
    <property type="match status" value="1"/>
</dbReference>
<proteinExistence type="predicted"/>